<feature type="compositionally biased region" description="Polar residues" evidence="1">
    <location>
        <begin position="166"/>
        <end position="177"/>
    </location>
</feature>
<feature type="compositionally biased region" description="Acidic residues" evidence="1">
    <location>
        <begin position="316"/>
        <end position="329"/>
    </location>
</feature>
<sequence>MEPSSSRAEAERWLVIAEKLLTAHDLIGSKTFAIRARESDPSLEHAELILAVADTLLAGERRINNQHNWYAILQLVRQTHDSELIAAHCRRLALLLNPNRNKLPFADEAFKLVSDAWSVLSNPSKKYVYDNELNLFSNLDPATTAGSSRAQENQEQEHHYNQQQEAARQSPKNNNIGNKEKNVAEEPEVHYTQDGTSSFWTACPYCYNMYEYPSVYEECTLRCQNCQRAFQAIVIPSPPSIFEGNEAYYCCWGFFPLGVSTSNLEKNKSGASNWLPFSSMVACPQVSEKNVNARAPKSKKSSAPRIYIDDPDVFVEISDPSDDSDDDDWGSTRRKKKSKNMKGKGSAGKNVKKPQVEKGKNVKAGTCETLPLMQEGRGVPNTSNIETNKKSVANSSKKQTGKAAKELGKLDLNVEFSNEVEEPVPGVSEGNGAGHGEEDGSEGTEFFEGLDEFLSSLPILSVVGDDKVKAA</sequence>
<dbReference type="InterPro" id="IPR056988">
    <property type="entry name" value="Zn_ribbon_pln"/>
</dbReference>
<proteinExistence type="predicted"/>
<evidence type="ECO:0000256" key="1">
    <source>
        <dbReference type="SAM" id="MobiDB-lite"/>
    </source>
</evidence>
<organism evidence="3 4">
    <name type="scientific">Nyssa sinensis</name>
    <dbReference type="NCBI Taxonomy" id="561372"/>
    <lineage>
        <taxon>Eukaryota</taxon>
        <taxon>Viridiplantae</taxon>
        <taxon>Streptophyta</taxon>
        <taxon>Embryophyta</taxon>
        <taxon>Tracheophyta</taxon>
        <taxon>Spermatophyta</taxon>
        <taxon>Magnoliopsida</taxon>
        <taxon>eudicotyledons</taxon>
        <taxon>Gunneridae</taxon>
        <taxon>Pentapetalae</taxon>
        <taxon>asterids</taxon>
        <taxon>Cornales</taxon>
        <taxon>Nyssaceae</taxon>
        <taxon>Nyssa</taxon>
    </lineage>
</organism>
<feature type="compositionally biased region" description="Polar residues" evidence="1">
    <location>
        <begin position="380"/>
        <end position="398"/>
    </location>
</feature>
<feature type="domain" description="J" evidence="2">
    <location>
        <begin position="68"/>
        <end position="133"/>
    </location>
</feature>
<dbReference type="Pfam" id="PF23551">
    <property type="entry name" value="Zn_ribbon_20"/>
    <property type="match status" value="1"/>
</dbReference>
<dbReference type="PANTHER" id="PTHR45496">
    <property type="entry name" value="CHAPERONE DNAJ-DOMAIN SUPERFAMILY PROTEIN"/>
    <property type="match status" value="1"/>
</dbReference>
<dbReference type="InterPro" id="IPR018253">
    <property type="entry name" value="DnaJ_domain_CS"/>
</dbReference>
<dbReference type="PRINTS" id="PR00625">
    <property type="entry name" value="JDOMAIN"/>
</dbReference>
<feature type="region of interest" description="Disordered" evidence="1">
    <location>
        <begin position="316"/>
        <end position="446"/>
    </location>
</feature>
<dbReference type="Pfam" id="PF00226">
    <property type="entry name" value="DnaJ"/>
    <property type="match status" value="1"/>
</dbReference>
<dbReference type="Proteomes" id="UP000325577">
    <property type="component" value="Linkage Group LG16"/>
</dbReference>
<protein>
    <recommendedName>
        <fullName evidence="2">J domain-containing protein</fullName>
    </recommendedName>
</protein>
<dbReference type="InterPro" id="IPR036869">
    <property type="entry name" value="J_dom_sf"/>
</dbReference>
<keyword evidence="4" id="KW-1185">Reference proteome</keyword>
<dbReference type="CDD" id="cd06257">
    <property type="entry name" value="DnaJ"/>
    <property type="match status" value="1"/>
</dbReference>
<dbReference type="PROSITE" id="PS50076">
    <property type="entry name" value="DNAJ_2"/>
    <property type="match status" value="1"/>
</dbReference>
<dbReference type="EMBL" id="CM018039">
    <property type="protein sequence ID" value="KAA8536410.1"/>
    <property type="molecule type" value="Genomic_DNA"/>
</dbReference>
<dbReference type="SMART" id="SM00271">
    <property type="entry name" value="DnaJ"/>
    <property type="match status" value="1"/>
</dbReference>
<dbReference type="InterPro" id="IPR001623">
    <property type="entry name" value="DnaJ_domain"/>
</dbReference>
<dbReference type="InterPro" id="IPR053052">
    <property type="entry name" value="Imprinting_Balance_Reg"/>
</dbReference>
<dbReference type="AlphaFoldDB" id="A0A5J5B1J1"/>
<evidence type="ECO:0000313" key="4">
    <source>
        <dbReference type="Proteomes" id="UP000325577"/>
    </source>
</evidence>
<name>A0A5J5B1J1_9ASTE</name>
<feature type="compositionally biased region" description="Basic and acidic residues" evidence="1">
    <location>
        <begin position="178"/>
        <end position="190"/>
    </location>
</feature>
<dbReference type="Gene3D" id="1.10.287.110">
    <property type="entry name" value="DnaJ domain"/>
    <property type="match status" value="1"/>
</dbReference>
<dbReference type="SUPFAM" id="SSF46565">
    <property type="entry name" value="Chaperone J-domain"/>
    <property type="match status" value="1"/>
</dbReference>
<dbReference type="OrthoDB" id="10250354at2759"/>
<feature type="region of interest" description="Disordered" evidence="1">
    <location>
        <begin position="140"/>
        <end position="190"/>
    </location>
</feature>
<feature type="compositionally biased region" description="Polar residues" evidence="1">
    <location>
        <begin position="140"/>
        <end position="150"/>
    </location>
</feature>
<accession>A0A5J5B1J1</accession>
<gene>
    <name evidence="3" type="ORF">F0562_028888</name>
</gene>
<reference evidence="3 4" key="1">
    <citation type="submission" date="2019-09" db="EMBL/GenBank/DDBJ databases">
        <title>A chromosome-level genome assembly of the Chinese tupelo Nyssa sinensis.</title>
        <authorList>
            <person name="Yang X."/>
            <person name="Kang M."/>
            <person name="Yang Y."/>
            <person name="Xiong H."/>
            <person name="Wang M."/>
            <person name="Zhang Z."/>
            <person name="Wang Z."/>
            <person name="Wu H."/>
            <person name="Ma T."/>
            <person name="Liu J."/>
            <person name="Xi Z."/>
        </authorList>
    </citation>
    <scope>NUCLEOTIDE SEQUENCE [LARGE SCALE GENOMIC DNA]</scope>
    <source>
        <strain evidence="3">J267</strain>
        <tissue evidence="3">Leaf</tissue>
    </source>
</reference>
<evidence type="ECO:0000313" key="3">
    <source>
        <dbReference type="EMBL" id="KAA8536410.1"/>
    </source>
</evidence>
<dbReference type="PROSITE" id="PS00636">
    <property type="entry name" value="DNAJ_1"/>
    <property type="match status" value="1"/>
</dbReference>
<dbReference type="PANTHER" id="PTHR45496:SF19">
    <property type="entry name" value="J DOMAIN-CONTAINING PROTEIN"/>
    <property type="match status" value="1"/>
</dbReference>
<feature type="compositionally biased region" description="Basic residues" evidence="1">
    <location>
        <begin position="332"/>
        <end position="342"/>
    </location>
</feature>
<evidence type="ECO:0000259" key="2">
    <source>
        <dbReference type="PROSITE" id="PS50076"/>
    </source>
</evidence>